<feature type="signal peptide" evidence="1">
    <location>
        <begin position="1"/>
        <end position="27"/>
    </location>
</feature>
<sequence length="336" mass="37668">MRTVIPIPKINLFFLIFFFAFFCSVYAQDTLPSDFKDIPKQKQIKVKLKYEKNCEDNLLSECSKAAYEEAIRAAVKKGTDKFADDFLSKDNPLKLKLTKDKIRPYLTGTIVGEPAFSDDDWEADSFKLEIRAVVEVRMSDDLIQEVCKITEPEGHDTIPPTGEITKIRDSYIQGDTIAYTIRADDNSALKKMTFMVKDSSVKRTWDINGKSVTHNASFSTKNWKLGSYAYSLLIEDGAGNLKACNGNFTLVRNVKGTLQGTLNIHCDPPARIFIDGTDTGKTTPAEGIKLTCGKYQIKLVASGNPEYRTREAEVDIKMNQTTQLIVIGNKTVQIND</sequence>
<dbReference type="EMBL" id="CP061800">
    <property type="protein sequence ID" value="QTA86508.1"/>
    <property type="molecule type" value="Genomic_DNA"/>
</dbReference>
<dbReference type="Pfam" id="PF08308">
    <property type="entry name" value="PEGA"/>
    <property type="match status" value="1"/>
</dbReference>
<keyword evidence="1" id="KW-0732">Signal</keyword>
<evidence type="ECO:0000259" key="2">
    <source>
        <dbReference type="Pfam" id="PF08308"/>
    </source>
</evidence>
<dbReference type="KEGG" id="dmm:dnm_025320"/>
<keyword evidence="4" id="KW-1185">Reference proteome</keyword>
<feature type="domain" description="PEGA" evidence="2">
    <location>
        <begin position="261"/>
        <end position="325"/>
    </location>
</feature>
<evidence type="ECO:0000256" key="1">
    <source>
        <dbReference type="SAM" id="SignalP"/>
    </source>
</evidence>
<protein>
    <submittedName>
        <fullName evidence="3">PEGA domain-containing protein</fullName>
    </submittedName>
</protein>
<dbReference type="AlphaFoldDB" id="A0A975BJJ4"/>
<name>A0A975BJJ4_9BACT</name>
<organism evidence="3 4">
    <name type="scientific">Desulfonema magnum</name>
    <dbReference type="NCBI Taxonomy" id="45655"/>
    <lineage>
        <taxon>Bacteria</taxon>
        <taxon>Pseudomonadati</taxon>
        <taxon>Thermodesulfobacteriota</taxon>
        <taxon>Desulfobacteria</taxon>
        <taxon>Desulfobacterales</taxon>
        <taxon>Desulfococcaceae</taxon>
        <taxon>Desulfonema</taxon>
    </lineage>
</organism>
<reference evidence="3" key="1">
    <citation type="journal article" date="2021" name="Microb. Physiol.">
        <title>Proteogenomic Insights into the Physiology of Marine, Sulfate-Reducing, Filamentous Desulfonema limicola and Desulfonema magnum.</title>
        <authorList>
            <person name="Schnaars V."/>
            <person name="Wohlbrand L."/>
            <person name="Scheve S."/>
            <person name="Hinrichs C."/>
            <person name="Reinhardt R."/>
            <person name="Rabus R."/>
        </authorList>
    </citation>
    <scope>NUCLEOTIDE SEQUENCE</scope>
    <source>
        <strain evidence="3">4be13</strain>
    </source>
</reference>
<feature type="chain" id="PRO_5037593648" evidence="1">
    <location>
        <begin position="28"/>
        <end position="336"/>
    </location>
</feature>
<dbReference type="RefSeq" id="WP_207682113.1">
    <property type="nucleotide sequence ID" value="NZ_CP061800.1"/>
</dbReference>
<accession>A0A975BJJ4</accession>
<evidence type="ECO:0000313" key="3">
    <source>
        <dbReference type="EMBL" id="QTA86508.1"/>
    </source>
</evidence>
<dbReference type="InterPro" id="IPR013229">
    <property type="entry name" value="PEGA"/>
</dbReference>
<gene>
    <name evidence="3" type="ORF">dnm_025320</name>
</gene>
<proteinExistence type="predicted"/>
<dbReference type="Proteomes" id="UP000663722">
    <property type="component" value="Chromosome"/>
</dbReference>
<evidence type="ECO:0000313" key="4">
    <source>
        <dbReference type="Proteomes" id="UP000663722"/>
    </source>
</evidence>